<dbReference type="Gene3D" id="3.40.190.10">
    <property type="entry name" value="Periplasmic binding protein-like II"/>
    <property type="match status" value="1"/>
</dbReference>
<dbReference type="CDD" id="cd14489">
    <property type="entry name" value="CBM_SBP_bac_1_like"/>
    <property type="match status" value="1"/>
</dbReference>
<proteinExistence type="predicted"/>
<evidence type="ECO:0000313" key="3">
    <source>
        <dbReference type="Proteomes" id="UP000092971"/>
    </source>
</evidence>
<gene>
    <name evidence="2" type="ORF">CSTERTH_05325</name>
</gene>
<protein>
    <submittedName>
        <fullName evidence="2">ABC transporter substrate-binding protein</fullName>
    </submittedName>
</protein>
<dbReference type="SUPFAM" id="SSF53850">
    <property type="entry name" value="Periplasmic binding protein-like II"/>
    <property type="match status" value="1"/>
</dbReference>
<reference evidence="2 3" key="1">
    <citation type="submission" date="2016-02" db="EMBL/GenBank/DDBJ databases">
        <title>Comparison of Clostridium stercorarium subspecies using comparative genomics and transcriptomics.</title>
        <authorList>
            <person name="Schellenberg J."/>
            <person name="Thallinger G."/>
            <person name="Levin D.B."/>
            <person name="Zhang X."/>
            <person name="Alvare G."/>
            <person name="Fristensky B."/>
            <person name="Sparling R."/>
        </authorList>
    </citation>
    <scope>NUCLEOTIDE SEQUENCE [LARGE SCALE GENOMIC DNA]</scope>
    <source>
        <strain evidence="2 3">DSM 2910</strain>
    </source>
</reference>
<keyword evidence="1" id="KW-0472">Membrane</keyword>
<dbReference type="InterPro" id="IPR006059">
    <property type="entry name" value="SBP"/>
</dbReference>
<dbReference type="PANTHER" id="PTHR43649">
    <property type="entry name" value="ARABINOSE-BINDING PROTEIN-RELATED"/>
    <property type="match status" value="1"/>
</dbReference>
<dbReference type="Pfam" id="PF13416">
    <property type="entry name" value="SBP_bac_8"/>
    <property type="match status" value="1"/>
</dbReference>
<organism evidence="2 3">
    <name type="scientific">Thermoclostridium stercorarium subsp. thermolacticum DSM 2910</name>
    <dbReference type="NCBI Taxonomy" id="1121336"/>
    <lineage>
        <taxon>Bacteria</taxon>
        <taxon>Bacillati</taxon>
        <taxon>Bacillota</taxon>
        <taxon>Clostridia</taxon>
        <taxon>Eubacteriales</taxon>
        <taxon>Oscillospiraceae</taxon>
        <taxon>Thermoclostridium</taxon>
    </lineage>
</organism>
<dbReference type="AlphaFoldDB" id="A0A1B1YCL3"/>
<dbReference type="Proteomes" id="UP000092971">
    <property type="component" value="Chromosome"/>
</dbReference>
<accession>A0A1B1YCL3</accession>
<feature type="transmembrane region" description="Helical" evidence="1">
    <location>
        <begin position="32"/>
        <end position="54"/>
    </location>
</feature>
<keyword evidence="1" id="KW-0812">Transmembrane</keyword>
<sequence>MYYNTNCKDKCINKCIIFARYKEGIAKMKKTAVYKFIVFLVSVVSVIILSAILLKQMAAAGTNLSTDEYKSQLAGININGISFSDYIKNYDVKRKPDAEYIIEAKDYVRVEGMEVRKFADFHGMDGISVYTGEKGFIEYEVDIKEEGFYNISILYYPVEGKSAAIQRAIFIDGVLPYRELSLVEFPRIFVNERDEWLRDNRGNDLKPRQVEAPQWITGFCYDSEGYETKELAVYLGKGIHTITLYSLREPMVIRKIILSNTGEVLPYDLVKEKYDAGGATDTSGHMVRIEAEHANRKSSPMLYPTQDRSSPAVSPYDAKELRNNTIGSNGNWKIVGQWLEWDFEVPESGYYYITLHARQNFVRGIYTSRKIMIDGKVPFEEMSDYGFKYYSGWRLITLGDENGENFKFYLEKGKHVLRMEVVLGDFSRIVSRVEDIVKNLNAIYRKVIRITGVEPDKYRDYHIEKNIPGIVEELKKERNSLAIAMEELRAVAGTGSDREAALNTMLRQLDYVIADVERLPKILTSFKIDISALGNWITGVLEQPLALDTIYIHSPDVQVPKPNNSLLARIVHTIKSLFYSFVIDYNAIGNVAEEGEDVRTITVWIGSGRDQANVLKSLIDESFTPQTNINVNLELVDMGMLLQATLAGQGPDVAVQVSSDIPVNYGMRNAVVDLSQFPDLEEVKRQFRESAMVPYEFDGHVFALPETETCLMMFYRKDILDELGLEVPVTWDEMKAALSVLSKNQMDVGMLPSEQVFAMLLYQSGGQYYNENSTASVLNSDTAVRAFKGYCKFYTDYRLDRETPVDQRFRTGEAPIVIADYTLYNQLQVSAPDIKGLWGFTMVPGTVREDGTVDHSVPSAGSAVIMMSRAKDKEAAWEFMKWWVSAETQIRYGREMEALMGAAARHPTANIEAFESLPWPTEDYDALKSQFEWLKGIPQVPGSYYTWRNVNNAFYRVVIAEDKNKMQPREALTEYVRYVNDEITFKRKEFGLPTDDDLKKK</sequence>
<evidence type="ECO:0000256" key="1">
    <source>
        <dbReference type="SAM" id="Phobius"/>
    </source>
</evidence>
<dbReference type="EMBL" id="CP014672">
    <property type="protein sequence ID" value="ANW98502.1"/>
    <property type="molecule type" value="Genomic_DNA"/>
</dbReference>
<name>A0A1B1YCL3_THEST</name>
<dbReference type="InterPro" id="IPR050490">
    <property type="entry name" value="Bact_solute-bd_prot1"/>
</dbReference>
<keyword evidence="1" id="KW-1133">Transmembrane helix</keyword>
<dbReference type="Gene3D" id="2.60.120.260">
    <property type="entry name" value="Galactose-binding domain-like"/>
    <property type="match status" value="2"/>
</dbReference>
<dbReference type="PANTHER" id="PTHR43649:SF27">
    <property type="entry name" value="EXTRACELLULAR SOLUTE-BINDING PROTEIN FAMILY 1"/>
    <property type="match status" value="1"/>
</dbReference>
<evidence type="ECO:0000313" key="2">
    <source>
        <dbReference type="EMBL" id="ANW98502.1"/>
    </source>
</evidence>